<evidence type="ECO:0008006" key="3">
    <source>
        <dbReference type="Google" id="ProtNLM"/>
    </source>
</evidence>
<sequence length="102" mass="11423">MSGWQLTRYSRAQLEERRLAALEWVARGTHKNQAVADHFGVSVHTVYSWRGRLKRNGSLQATVASGPTSRLTEEHNDSSCAPSCEKVLSIMAFEMRHGRPAV</sequence>
<dbReference type="EMBL" id="BMOL01000032">
    <property type="protein sequence ID" value="GGL94223.1"/>
    <property type="molecule type" value="Genomic_DNA"/>
</dbReference>
<dbReference type="RefSeq" id="WP_268238975.1">
    <property type="nucleotide sequence ID" value="NZ_BMOL01000032.1"/>
</dbReference>
<keyword evidence="2" id="KW-1185">Reference proteome</keyword>
<dbReference type="InterPro" id="IPR009057">
    <property type="entry name" value="Homeodomain-like_sf"/>
</dbReference>
<evidence type="ECO:0000313" key="1">
    <source>
        <dbReference type="EMBL" id="GGL94223.1"/>
    </source>
</evidence>
<proteinExistence type="predicted"/>
<dbReference type="Pfam" id="PF13384">
    <property type="entry name" value="HTH_23"/>
    <property type="match status" value="1"/>
</dbReference>
<dbReference type="Gene3D" id="1.10.10.10">
    <property type="entry name" value="Winged helix-like DNA-binding domain superfamily/Winged helix DNA-binding domain"/>
    <property type="match status" value="1"/>
</dbReference>
<gene>
    <name evidence="1" type="ORF">GCM10010840_35290</name>
</gene>
<reference evidence="2" key="1">
    <citation type="journal article" date="2019" name="Int. J. Syst. Evol. Microbiol.">
        <title>The Global Catalogue of Microorganisms (GCM) 10K type strain sequencing project: providing services to taxonomists for standard genome sequencing and annotation.</title>
        <authorList>
            <consortium name="The Broad Institute Genomics Platform"/>
            <consortium name="The Broad Institute Genome Sequencing Center for Infectious Disease"/>
            <person name="Wu L."/>
            <person name="Ma J."/>
        </authorList>
    </citation>
    <scope>NUCLEOTIDE SEQUENCE [LARGE SCALE GENOMIC DNA]</scope>
    <source>
        <strain evidence="2">JCM 15442</strain>
    </source>
</reference>
<name>A0ABQ2GGF2_9DEIO</name>
<evidence type="ECO:0000313" key="2">
    <source>
        <dbReference type="Proteomes" id="UP000639973"/>
    </source>
</evidence>
<protein>
    <recommendedName>
        <fullName evidence="3">Transposase</fullName>
    </recommendedName>
</protein>
<organism evidence="1 2">
    <name type="scientific">Deinococcus aerolatus</name>
    <dbReference type="NCBI Taxonomy" id="522487"/>
    <lineage>
        <taxon>Bacteria</taxon>
        <taxon>Thermotogati</taxon>
        <taxon>Deinococcota</taxon>
        <taxon>Deinococci</taxon>
        <taxon>Deinococcales</taxon>
        <taxon>Deinococcaceae</taxon>
        <taxon>Deinococcus</taxon>
    </lineage>
</organism>
<dbReference type="Proteomes" id="UP000639973">
    <property type="component" value="Unassembled WGS sequence"/>
</dbReference>
<comment type="caution">
    <text evidence="1">The sequence shown here is derived from an EMBL/GenBank/DDBJ whole genome shotgun (WGS) entry which is preliminary data.</text>
</comment>
<dbReference type="InterPro" id="IPR036388">
    <property type="entry name" value="WH-like_DNA-bd_sf"/>
</dbReference>
<accession>A0ABQ2GGF2</accession>
<dbReference type="SUPFAM" id="SSF46689">
    <property type="entry name" value="Homeodomain-like"/>
    <property type="match status" value="1"/>
</dbReference>